<keyword evidence="1" id="KW-0472">Membrane</keyword>
<organism evidence="3">
    <name type="scientific">marine sediment metagenome</name>
    <dbReference type="NCBI Taxonomy" id="412755"/>
    <lineage>
        <taxon>unclassified sequences</taxon>
        <taxon>metagenomes</taxon>
        <taxon>ecological metagenomes</taxon>
    </lineage>
</organism>
<proteinExistence type="predicted"/>
<evidence type="ECO:0000313" key="3">
    <source>
        <dbReference type="EMBL" id="GAH80306.1"/>
    </source>
</evidence>
<keyword evidence="1" id="KW-0812">Transmembrane</keyword>
<dbReference type="AlphaFoldDB" id="X1ICZ9"/>
<dbReference type="InterPro" id="IPR013099">
    <property type="entry name" value="K_chnl_dom"/>
</dbReference>
<accession>X1ICZ9</accession>
<protein>
    <recommendedName>
        <fullName evidence="2">Potassium channel domain-containing protein</fullName>
    </recommendedName>
</protein>
<reference evidence="3" key="1">
    <citation type="journal article" date="2014" name="Front. Microbiol.">
        <title>High frequency of phylogenetically diverse reductive dehalogenase-homologous genes in deep subseafloor sedimentary metagenomes.</title>
        <authorList>
            <person name="Kawai M."/>
            <person name="Futagami T."/>
            <person name="Toyoda A."/>
            <person name="Takaki Y."/>
            <person name="Nishi S."/>
            <person name="Hori S."/>
            <person name="Arai W."/>
            <person name="Tsubouchi T."/>
            <person name="Morono Y."/>
            <person name="Uchiyama I."/>
            <person name="Ito T."/>
            <person name="Fujiyama A."/>
            <person name="Inagaki F."/>
            <person name="Takami H."/>
        </authorList>
    </citation>
    <scope>NUCLEOTIDE SEQUENCE</scope>
    <source>
        <strain evidence="3">Expedition CK06-06</strain>
    </source>
</reference>
<dbReference type="Gene3D" id="1.10.287.70">
    <property type="match status" value="1"/>
</dbReference>
<gene>
    <name evidence="3" type="ORF">S03H2_55440</name>
</gene>
<feature type="transmembrane region" description="Helical" evidence="1">
    <location>
        <begin position="43"/>
        <end position="63"/>
    </location>
</feature>
<sequence length="79" mass="8650">PGSFQMPQGTGTELSHFSYYSYVTLTTLGYGDITPISAPARSFALLEAIMGQLYIAILIARLVGIHISQSRFRQQPGKD</sequence>
<feature type="domain" description="Potassium channel" evidence="2">
    <location>
        <begin position="13"/>
        <end position="63"/>
    </location>
</feature>
<evidence type="ECO:0000256" key="1">
    <source>
        <dbReference type="SAM" id="Phobius"/>
    </source>
</evidence>
<name>X1ICZ9_9ZZZZ</name>
<dbReference type="SUPFAM" id="SSF81324">
    <property type="entry name" value="Voltage-gated potassium channels"/>
    <property type="match status" value="1"/>
</dbReference>
<evidence type="ECO:0000259" key="2">
    <source>
        <dbReference type="Pfam" id="PF07885"/>
    </source>
</evidence>
<feature type="non-terminal residue" evidence="3">
    <location>
        <position position="1"/>
    </location>
</feature>
<keyword evidence="1" id="KW-1133">Transmembrane helix</keyword>
<comment type="caution">
    <text evidence="3">The sequence shown here is derived from an EMBL/GenBank/DDBJ whole genome shotgun (WGS) entry which is preliminary data.</text>
</comment>
<dbReference type="EMBL" id="BARU01035408">
    <property type="protein sequence ID" value="GAH80306.1"/>
    <property type="molecule type" value="Genomic_DNA"/>
</dbReference>
<dbReference type="Pfam" id="PF07885">
    <property type="entry name" value="Ion_trans_2"/>
    <property type="match status" value="1"/>
</dbReference>